<feature type="domain" description="F-box" evidence="1">
    <location>
        <begin position="1"/>
        <end position="44"/>
    </location>
</feature>
<reference evidence="2" key="1">
    <citation type="submission" date="2020-12" db="EMBL/GenBank/DDBJ databases">
        <title>Metabolic potential, ecology and presence of endohyphal bacteria is reflected in genomic diversity of Mucoromycotina.</title>
        <authorList>
            <person name="Muszewska A."/>
            <person name="Okrasinska A."/>
            <person name="Steczkiewicz K."/>
            <person name="Drgas O."/>
            <person name="Orlowska M."/>
            <person name="Perlinska-Lenart U."/>
            <person name="Aleksandrzak-Piekarczyk T."/>
            <person name="Szatraj K."/>
            <person name="Zielenkiewicz U."/>
            <person name="Pilsyk S."/>
            <person name="Malc E."/>
            <person name="Mieczkowski P."/>
            <person name="Kruszewska J.S."/>
            <person name="Biernat P."/>
            <person name="Pawlowska J."/>
        </authorList>
    </citation>
    <scope>NUCLEOTIDE SEQUENCE</scope>
    <source>
        <strain evidence="2">WA0000067209</strain>
    </source>
</reference>
<evidence type="ECO:0000313" key="2">
    <source>
        <dbReference type="EMBL" id="KAG2175664.1"/>
    </source>
</evidence>
<dbReference type="PROSITE" id="PS50181">
    <property type="entry name" value="FBOX"/>
    <property type="match status" value="1"/>
</dbReference>
<dbReference type="Proteomes" id="UP000654370">
    <property type="component" value="Unassembled WGS sequence"/>
</dbReference>
<name>A0A8H7PK83_MORIS</name>
<comment type="caution">
    <text evidence="2">The sequence shown here is derived from an EMBL/GenBank/DDBJ whole genome shotgun (WGS) entry which is preliminary data.</text>
</comment>
<dbReference type="EMBL" id="JAEPQZ010000011">
    <property type="protein sequence ID" value="KAG2175664.1"/>
    <property type="molecule type" value="Genomic_DNA"/>
</dbReference>
<accession>A0A8H7PK83</accession>
<evidence type="ECO:0000259" key="1">
    <source>
        <dbReference type="PROSITE" id="PS50181"/>
    </source>
</evidence>
<keyword evidence="3" id="KW-1185">Reference proteome</keyword>
<dbReference type="OrthoDB" id="2217005at2759"/>
<organism evidence="2 3">
    <name type="scientific">Mortierella isabellina</name>
    <name type="common">Filamentous fungus</name>
    <name type="synonym">Umbelopsis isabellina</name>
    <dbReference type="NCBI Taxonomy" id="91625"/>
    <lineage>
        <taxon>Eukaryota</taxon>
        <taxon>Fungi</taxon>
        <taxon>Fungi incertae sedis</taxon>
        <taxon>Mucoromycota</taxon>
        <taxon>Mucoromycotina</taxon>
        <taxon>Umbelopsidomycetes</taxon>
        <taxon>Umbelopsidales</taxon>
        <taxon>Umbelopsidaceae</taxon>
        <taxon>Umbelopsis</taxon>
    </lineage>
</organism>
<dbReference type="InterPro" id="IPR036047">
    <property type="entry name" value="F-box-like_dom_sf"/>
</dbReference>
<dbReference type="InterPro" id="IPR001810">
    <property type="entry name" value="F-box_dom"/>
</dbReference>
<evidence type="ECO:0000313" key="3">
    <source>
        <dbReference type="Proteomes" id="UP000654370"/>
    </source>
</evidence>
<dbReference type="SUPFAM" id="SSF81383">
    <property type="entry name" value="F-box domain"/>
    <property type="match status" value="1"/>
</dbReference>
<proteinExistence type="predicted"/>
<protein>
    <recommendedName>
        <fullName evidence="1">F-box domain-containing protein</fullName>
    </recommendedName>
</protein>
<gene>
    <name evidence="2" type="ORF">INT43_001311</name>
</gene>
<sequence length="364" mass="41872">MLLDIAPELTNAIFSFLSIQDLYYVRGVSKRCQAVAEQAIWNHTSRSEHTILQFGDKDSGKNLNLYPHTYDAEHRVVEFRPKTIEPISLTDRSAASGDLMIRTFRLWFSGWQKHDFLGGANWTEVEPKLNAFDRAHMLFHGTYNPAHEKVYILPSVHDPGPPRRTRYVGDADMVLSLYYTSRGDDVMQWNYARTTDTQSTVTALAPPPERSANITSLKVSISWIMSGIQTNVYTIELYDSYRRHLHDTLSSNLAFNYDPNCEQVLEWLLSDNASNAIVPHQLITFLKEHTHESLSRQAELQRLLESAGVDASVLWKYGFAKRWLAGKAAFEPEDVVRRIQMTEENWHKDQQSLRRQLAKENISI</sequence>
<dbReference type="AlphaFoldDB" id="A0A8H7PK83"/>